<dbReference type="EMBL" id="CP127294">
    <property type="protein sequence ID" value="WIX77283.1"/>
    <property type="molecule type" value="Genomic_DNA"/>
</dbReference>
<evidence type="ECO:0000256" key="4">
    <source>
        <dbReference type="ARBA" id="ARBA00023163"/>
    </source>
</evidence>
<dbReference type="PROSITE" id="PS50931">
    <property type="entry name" value="HTH_LYSR"/>
    <property type="match status" value="1"/>
</dbReference>
<dbReference type="SUPFAM" id="SSF53850">
    <property type="entry name" value="Periplasmic binding protein-like II"/>
    <property type="match status" value="1"/>
</dbReference>
<keyword evidence="2" id="KW-0805">Transcription regulation</keyword>
<organism evidence="6 7">
    <name type="scientific">Amycolatopsis carbonis</name>
    <dbReference type="NCBI Taxonomy" id="715471"/>
    <lineage>
        <taxon>Bacteria</taxon>
        <taxon>Bacillati</taxon>
        <taxon>Actinomycetota</taxon>
        <taxon>Actinomycetes</taxon>
        <taxon>Pseudonocardiales</taxon>
        <taxon>Pseudonocardiaceae</taxon>
        <taxon>Amycolatopsis</taxon>
    </lineage>
</organism>
<dbReference type="PANTHER" id="PTHR30346:SF29">
    <property type="entry name" value="LYSR SUBSTRATE-BINDING"/>
    <property type="match status" value="1"/>
</dbReference>
<feature type="domain" description="HTH lysR-type" evidence="5">
    <location>
        <begin position="4"/>
        <end position="61"/>
    </location>
</feature>
<evidence type="ECO:0000313" key="6">
    <source>
        <dbReference type="EMBL" id="WIX77283.1"/>
    </source>
</evidence>
<keyword evidence="3" id="KW-0238">DNA-binding</keyword>
<comment type="similarity">
    <text evidence="1">Belongs to the LysR transcriptional regulatory family.</text>
</comment>
<dbReference type="RefSeq" id="WP_285968024.1">
    <property type="nucleotide sequence ID" value="NZ_CP127294.1"/>
</dbReference>
<dbReference type="Gene3D" id="1.10.10.10">
    <property type="entry name" value="Winged helix-like DNA-binding domain superfamily/Winged helix DNA-binding domain"/>
    <property type="match status" value="1"/>
</dbReference>
<name>A0A9Y2IEX8_9PSEU</name>
<dbReference type="InterPro" id="IPR000847">
    <property type="entry name" value="LysR_HTH_N"/>
</dbReference>
<keyword evidence="4" id="KW-0804">Transcription</keyword>
<sequence>MSELTLAGLRVVREIALSGSFTAAARLLGYSQPAISRQVAAMEAAAGQELFVREGRGVRVSAAGAVVVEHAGRILAGMRALEQDLAGLDDRLAGRVRLGAYPSATAVLVPRSVARLRTEHPGLEVALTEAATPTLLRYLRARRLDVAVIGVGAGLPDYDLAGLDQEVVSAGGLCVAVPSGHRLAGTDVVPVAELAGETWIAGGPGHGDDPQFRAWPTLAEPVIGHTVRGWPARLGLVAAGLGVCLMPEVAALSVPAGVVAVGVDDPGWPGRRTVAVFPAVRSAEAEGVVAALRQAGDDLRAGRAAS</sequence>
<dbReference type="Gene3D" id="3.40.190.10">
    <property type="entry name" value="Periplasmic binding protein-like II"/>
    <property type="match status" value="2"/>
</dbReference>
<keyword evidence="7" id="KW-1185">Reference proteome</keyword>
<protein>
    <submittedName>
        <fullName evidence="6">LysR family transcriptional regulator</fullName>
    </submittedName>
</protein>
<dbReference type="GO" id="GO:0032993">
    <property type="term" value="C:protein-DNA complex"/>
    <property type="evidence" value="ECO:0007669"/>
    <property type="project" value="TreeGrafter"/>
</dbReference>
<dbReference type="PANTHER" id="PTHR30346">
    <property type="entry name" value="TRANSCRIPTIONAL DUAL REGULATOR HCAR-RELATED"/>
    <property type="match status" value="1"/>
</dbReference>
<evidence type="ECO:0000256" key="1">
    <source>
        <dbReference type="ARBA" id="ARBA00009437"/>
    </source>
</evidence>
<dbReference type="GO" id="GO:0003677">
    <property type="term" value="F:DNA binding"/>
    <property type="evidence" value="ECO:0007669"/>
    <property type="project" value="UniProtKB-KW"/>
</dbReference>
<dbReference type="SUPFAM" id="SSF46785">
    <property type="entry name" value="Winged helix' DNA-binding domain"/>
    <property type="match status" value="1"/>
</dbReference>
<dbReference type="InterPro" id="IPR036390">
    <property type="entry name" value="WH_DNA-bd_sf"/>
</dbReference>
<dbReference type="PRINTS" id="PR00039">
    <property type="entry name" value="HTHLYSR"/>
</dbReference>
<gene>
    <name evidence="6" type="ORF">QRX50_38710</name>
</gene>
<accession>A0A9Y2IEX8</accession>
<evidence type="ECO:0000313" key="7">
    <source>
        <dbReference type="Proteomes" id="UP001236014"/>
    </source>
</evidence>
<dbReference type="Pfam" id="PF03466">
    <property type="entry name" value="LysR_substrate"/>
    <property type="match status" value="1"/>
</dbReference>
<evidence type="ECO:0000256" key="3">
    <source>
        <dbReference type="ARBA" id="ARBA00023125"/>
    </source>
</evidence>
<reference evidence="6 7" key="1">
    <citation type="submission" date="2023-06" db="EMBL/GenBank/DDBJ databases">
        <authorList>
            <person name="Oyuntsetseg B."/>
            <person name="Kim S.B."/>
        </authorList>
    </citation>
    <scope>NUCLEOTIDE SEQUENCE [LARGE SCALE GENOMIC DNA]</scope>
    <source>
        <strain evidence="6 7">2-15</strain>
    </source>
</reference>
<evidence type="ECO:0000259" key="5">
    <source>
        <dbReference type="PROSITE" id="PS50931"/>
    </source>
</evidence>
<dbReference type="Pfam" id="PF00126">
    <property type="entry name" value="HTH_1"/>
    <property type="match status" value="1"/>
</dbReference>
<dbReference type="InterPro" id="IPR036388">
    <property type="entry name" value="WH-like_DNA-bd_sf"/>
</dbReference>
<dbReference type="KEGG" id="acab:QRX50_38710"/>
<dbReference type="InterPro" id="IPR005119">
    <property type="entry name" value="LysR_subst-bd"/>
</dbReference>
<evidence type="ECO:0000256" key="2">
    <source>
        <dbReference type="ARBA" id="ARBA00023015"/>
    </source>
</evidence>
<dbReference type="GO" id="GO:0003700">
    <property type="term" value="F:DNA-binding transcription factor activity"/>
    <property type="evidence" value="ECO:0007669"/>
    <property type="project" value="InterPro"/>
</dbReference>
<dbReference type="Proteomes" id="UP001236014">
    <property type="component" value="Chromosome"/>
</dbReference>
<proteinExistence type="inferred from homology"/>
<dbReference type="AlphaFoldDB" id="A0A9Y2IEX8"/>